<evidence type="ECO:0000313" key="2">
    <source>
        <dbReference type="Proteomes" id="UP000009881"/>
    </source>
</evidence>
<dbReference type="eggNOG" id="ENOG5032SEY">
    <property type="taxonomic scope" value="Bacteria"/>
</dbReference>
<name>K9HEE5_9PROT</name>
<dbReference type="RefSeq" id="WP_009542376.1">
    <property type="nucleotide sequence ID" value="NZ_ANHY01000021.1"/>
</dbReference>
<sequence length="171" mass="18590">MSGTASSPACATAAAAVPRPGLPPEAAATTDAPGAPALVVFSGDTDIRWLRLLRPGFRHCFAVVRTDGAWVVVDPLSHYTALRVVPELAGWDPARWFRARGLTVLPARIREPARRLAPWRPYTCVEAVKRVIGVRLPGVFTPWQLYRALGGTKTKCVFEENILDTTPEYGA</sequence>
<proteinExistence type="predicted"/>
<evidence type="ECO:0000313" key="1">
    <source>
        <dbReference type="EMBL" id="EKV27051.1"/>
    </source>
</evidence>
<dbReference type="AlphaFoldDB" id="K9HEE5"/>
<reference evidence="1 2" key="1">
    <citation type="journal article" date="2013" name="Genome Announc.">
        <title>Draft Genome Sequence of an Alphaproteobacterium, Caenispirillum salinarum AK4(T), Isolated from a Solar Saltern.</title>
        <authorList>
            <person name="Khatri I."/>
            <person name="Singh A."/>
            <person name="Korpole S."/>
            <person name="Pinnaka A.K."/>
            <person name="Subramanian S."/>
        </authorList>
    </citation>
    <scope>NUCLEOTIDE SEQUENCE [LARGE SCALE GENOMIC DNA]</scope>
    <source>
        <strain evidence="1 2">AK4</strain>
    </source>
</reference>
<organism evidence="1 2">
    <name type="scientific">Caenispirillum salinarum AK4</name>
    <dbReference type="NCBI Taxonomy" id="1238182"/>
    <lineage>
        <taxon>Bacteria</taxon>
        <taxon>Pseudomonadati</taxon>
        <taxon>Pseudomonadota</taxon>
        <taxon>Alphaproteobacteria</taxon>
        <taxon>Rhodospirillales</taxon>
        <taxon>Novispirillaceae</taxon>
        <taxon>Caenispirillum</taxon>
    </lineage>
</organism>
<dbReference type="Proteomes" id="UP000009881">
    <property type="component" value="Unassembled WGS sequence"/>
</dbReference>
<keyword evidence="2" id="KW-1185">Reference proteome</keyword>
<protein>
    <submittedName>
        <fullName evidence="1">Uncharacterized protein</fullName>
    </submittedName>
</protein>
<gene>
    <name evidence="1" type="ORF">C882_1980</name>
</gene>
<dbReference type="EMBL" id="ANHY01000021">
    <property type="protein sequence ID" value="EKV27051.1"/>
    <property type="molecule type" value="Genomic_DNA"/>
</dbReference>
<comment type="caution">
    <text evidence="1">The sequence shown here is derived from an EMBL/GenBank/DDBJ whole genome shotgun (WGS) entry which is preliminary data.</text>
</comment>
<accession>K9HEE5</accession>
<dbReference type="STRING" id="1238182.C882_1980"/>